<dbReference type="SMART" id="SM00487">
    <property type="entry name" value="DEXDc"/>
    <property type="match status" value="1"/>
</dbReference>
<dbReference type="SMART" id="SM00490">
    <property type="entry name" value="HELICc"/>
    <property type="match status" value="1"/>
</dbReference>
<dbReference type="NCBIfam" id="TIGR01596">
    <property type="entry name" value="cas3_HD"/>
    <property type="match status" value="1"/>
</dbReference>
<dbReference type="PANTHER" id="PTHR47959">
    <property type="entry name" value="ATP-DEPENDENT RNA HELICASE RHLE-RELATED"/>
    <property type="match status" value="1"/>
</dbReference>
<keyword evidence="5" id="KW-0547">Nucleotide-binding</keyword>
<dbReference type="InterPro" id="IPR014001">
    <property type="entry name" value="Helicase_ATP-bd"/>
</dbReference>
<evidence type="ECO:0000256" key="7">
    <source>
        <dbReference type="ARBA" id="ARBA00022806"/>
    </source>
</evidence>
<evidence type="ECO:0000256" key="5">
    <source>
        <dbReference type="ARBA" id="ARBA00022741"/>
    </source>
</evidence>
<dbReference type="SUPFAM" id="SSF109604">
    <property type="entry name" value="HD-domain/PDEase-like"/>
    <property type="match status" value="1"/>
</dbReference>
<evidence type="ECO:0000313" key="14">
    <source>
        <dbReference type="EMBL" id="OAA32507.1"/>
    </source>
</evidence>
<dbReference type="InterPro" id="IPR050079">
    <property type="entry name" value="DEAD_box_RNA_helicase"/>
</dbReference>
<keyword evidence="6" id="KW-0378">Hydrolase</keyword>
<organism evidence="14 15">
    <name type="scientific">Kosmotoga arenicorallina S304</name>
    <dbReference type="NCBI Taxonomy" id="1453497"/>
    <lineage>
        <taxon>Bacteria</taxon>
        <taxon>Thermotogati</taxon>
        <taxon>Thermotogota</taxon>
        <taxon>Thermotogae</taxon>
        <taxon>Kosmotogales</taxon>
        <taxon>Kosmotogaceae</taxon>
        <taxon>Kosmotoga</taxon>
    </lineage>
</organism>
<dbReference type="GO" id="GO:0003724">
    <property type="term" value="F:RNA helicase activity"/>
    <property type="evidence" value="ECO:0007669"/>
    <property type="project" value="TreeGrafter"/>
</dbReference>
<feature type="domain" description="Helicase ATP-binding" evidence="11">
    <location>
        <begin position="210"/>
        <end position="390"/>
    </location>
</feature>
<dbReference type="GO" id="GO:0005524">
    <property type="term" value="F:ATP binding"/>
    <property type="evidence" value="ECO:0007669"/>
    <property type="project" value="UniProtKB-KW"/>
</dbReference>
<dbReference type="Gene3D" id="1.10.3210.30">
    <property type="match status" value="1"/>
</dbReference>
<evidence type="ECO:0000259" key="12">
    <source>
        <dbReference type="PROSITE" id="PS51194"/>
    </source>
</evidence>
<dbReference type="PANTHER" id="PTHR47959:SF16">
    <property type="entry name" value="CRISPR-ASSOCIATED NUCLEASE_HELICASE CAS3-RELATED"/>
    <property type="match status" value="1"/>
</dbReference>
<dbReference type="STRING" id="1453497.AT15_00060"/>
<dbReference type="CDD" id="cd09641">
    <property type="entry name" value="Cas3''_I"/>
    <property type="match status" value="1"/>
</dbReference>
<name>A0A176K4A5_9BACT</name>
<evidence type="ECO:0000259" key="13">
    <source>
        <dbReference type="PROSITE" id="PS51643"/>
    </source>
</evidence>
<evidence type="ECO:0000256" key="4">
    <source>
        <dbReference type="ARBA" id="ARBA00022723"/>
    </source>
</evidence>
<evidence type="ECO:0000256" key="2">
    <source>
        <dbReference type="ARBA" id="ARBA00009046"/>
    </source>
</evidence>
<evidence type="ECO:0000259" key="11">
    <source>
        <dbReference type="PROSITE" id="PS51192"/>
    </source>
</evidence>
<comment type="similarity">
    <text evidence="1">In the N-terminal section; belongs to the CRISPR-associated nuclease Cas3-HD family.</text>
</comment>
<protein>
    <recommendedName>
        <fullName evidence="16">CRISPR-associated protein Cas3</fullName>
    </recommendedName>
</protein>
<keyword evidence="15" id="KW-1185">Reference proteome</keyword>
<dbReference type="RefSeq" id="WP_068345111.1">
    <property type="nucleotide sequence ID" value="NZ_JFHK01000001.1"/>
</dbReference>
<comment type="similarity">
    <text evidence="10">Belongs to the DEAD box helicase family.</text>
</comment>
<dbReference type="PATRIC" id="fig|1453497.3.peg.14"/>
<evidence type="ECO:0008006" key="16">
    <source>
        <dbReference type="Google" id="ProtNLM"/>
    </source>
</evidence>
<dbReference type="InterPro" id="IPR038257">
    <property type="entry name" value="CRISPR-assoc_Cas3_HD_sf"/>
</dbReference>
<dbReference type="GO" id="GO:0051607">
    <property type="term" value="P:defense response to virus"/>
    <property type="evidence" value="ECO:0007669"/>
    <property type="project" value="UniProtKB-KW"/>
</dbReference>
<dbReference type="EMBL" id="JFHK01000001">
    <property type="protein sequence ID" value="OAA32507.1"/>
    <property type="molecule type" value="Genomic_DNA"/>
</dbReference>
<dbReference type="GO" id="GO:0003676">
    <property type="term" value="F:nucleic acid binding"/>
    <property type="evidence" value="ECO:0007669"/>
    <property type="project" value="InterPro"/>
</dbReference>
<reference evidence="14 15" key="1">
    <citation type="submission" date="2014-02" db="EMBL/GenBank/DDBJ databases">
        <title>Kosmotoga genome sequencing.</title>
        <authorList>
            <person name="Pollo S.M."/>
            <person name="Charchuk R."/>
            <person name="Nesbo C.L."/>
        </authorList>
    </citation>
    <scope>NUCLEOTIDE SEQUENCE [LARGE SCALE GENOMIC DNA]</scope>
    <source>
        <strain evidence="14 15">S304</strain>
    </source>
</reference>
<dbReference type="Gene3D" id="3.40.50.300">
    <property type="entry name" value="P-loop containing nucleotide triphosphate hydrolases"/>
    <property type="match status" value="2"/>
</dbReference>
<feature type="domain" description="Helicase C-terminal" evidence="12">
    <location>
        <begin position="410"/>
        <end position="560"/>
    </location>
</feature>
<dbReference type="Pfam" id="PF22590">
    <property type="entry name" value="Cas3-like_C_2"/>
    <property type="match status" value="1"/>
</dbReference>
<dbReference type="GO" id="GO:0046872">
    <property type="term" value="F:metal ion binding"/>
    <property type="evidence" value="ECO:0007669"/>
    <property type="project" value="UniProtKB-KW"/>
</dbReference>
<comment type="caution">
    <text evidence="14">The sequence shown here is derived from an EMBL/GenBank/DDBJ whole genome shotgun (WGS) entry which is preliminary data.</text>
</comment>
<comment type="similarity">
    <text evidence="2">In the central section; belongs to the CRISPR-associated helicase Cas3 family.</text>
</comment>
<evidence type="ECO:0000256" key="1">
    <source>
        <dbReference type="ARBA" id="ARBA00006847"/>
    </source>
</evidence>
<keyword evidence="3" id="KW-0540">Nuclease</keyword>
<proteinExistence type="inferred from homology"/>
<sequence length="682" mass="78277">MIEAKPGISLTEHTIAVLNYAVKEFKKAHISLVINIPKQELFEAIVLSCAFHDLGKGVKEFSFSEKKNFSHALASAVLANSSLPESPLKDYIIFAILGHHGTRSKDLFSNHRNQKMTLKLPDLIKEYDNIRNYINSNCKICMPELNLKTCAPAETIDRVLKAFWDGKGNWYLHSIILGILNLADWKASEGYKQNPFTLPNFTTKPLREFQKLSLTGKDTIITAPTGRGKTLASLNWWKSTNRKHLTYILPTVTTVEAMYETLEKEFGENTGLIHGNLSYYLYANMEISEEYHTKKFWMKHFEMPVTVATLDQLLLAGLNWGRWEPKIINIASGAVVFDELHFSQPFTFGITLEIIKKLKKLGIPICVMSATLPRYMLKKLKEVLDNPVTIRDEEGLKEKRIEIKGICPGSLTHKIVEEFDAGKKTLICCNTVKYAQELYSRLKKFVPEEELILYHGRFSTEDRIKLLNKITHDNPRVVVATQVVEISLNIDYDVLFTELAPIDSLIQRFGRVNRFGRKKGDVYLFPFRKNSRSVYDKLIVSQTLNQLKSKRTPSQEELLEIAEEVFRQSQKDIQKRIENGIAKAKYIESVNAKIFSMEISERFHDDLLREGLRSITIIPEEFRDQEMSIMELLGKQIRVPLSRDLMREITRDLEKGKGILFAKINYDSELGYIGISDDPEII</sequence>
<evidence type="ECO:0000256" key="9">
    <source>
        <dbReference type="ARBA" id="ARBA00023118"/>
    </source>
</evidence>
<evidence type="ECO:0000256" key="8">
    <source>
        <dbReference type="ARBA" id="ARBA00022840"/>
    </source>
</evidence>
<evidence type="ECO:0000256" key="3">
    <source>
        <dbReference type="ARBA" id="ARBA00022722"/>
    </source>
</evidence>
<dbReference type="Pfam" id="PF18019">
    <property type="entry name" value="Cas3_HD"/>
    <property type="match status" value="1"/>
</dbReference>
<dbReference type="PROSITE" id="PS51194">
    <property type="entry name" value="HELICASE_CTER"/>
    <property type="match status" value="1"/>
</dbReference>
<dbReference type="GO" id="GO:0004518">
    <property type="term" value="F:nuclease activity"/>
    <property type="evidence" value="ECO:0007669"/>
    <property type="project" value="UniProtKB-KW"/>
</dbReference>
<dbReference type="GO" id="GO:0016787">
    <property type="term" value="F:hydrolase activity"/>
    <property type="evidence" value="ECO:0007669"/>
    <property type="project" value="UniProtKB-KW"/>
</dbReference>
<dbReference type="PROSITE" id="PS51192">
    <property type="entry name" value="HELICASE_ATP_BIND_1"/>
    <property type="match status" value="1"/>
</dbReference>
<dbReference type="InterPro" id="IPR001650">
    <property type="entry name" value="Helicase_C-like"/>
</dbReference>
<dbReference type="OrthoDB" id="9810236at2"/>
<dbReference type="PROSITE" id="PS51643">
    <property type="entry name" value="HD_CAS3"/>
    <property type="match status" value="1"/>
</dbReference>
<dbReference type="SUPFAM" id="SSF52540">
    <property type="entry name" value="P-loop containing nucleoside triphosphate hydrolases"/>
    <property type="match status" value="1"/>
</dbReference>
<evidence type="ECO:0000256" key="10">
    <source>
        <dbReference type="ARBA" id="ARBA00038437"/>
    </source>
</evidence>
<dbReference type="InterPro" id="IPR054712">
    <property type="entry name" value="Cas3-like_dom"/>
</dbReference>
<dbReference type="InterPro" id="IPR006474">
    <property type="entry name" value="Helicase_Cas3_CRISPR-ass_core"/>
</dbReference>
<keyword evidence="8" id="KW-0067">ATP-binding</keyword>
<evidence type="ECO:0000313" key="15">
    <source>
        <dbReference type="Proteomes" id="UP000077339"/>
    </source>
</evidence>
<keyword evidence="7" id="KW-0347">Helicase</keyword>
<dbReference type="GO" id="GO:0005829">
    <property type="term" value="C:cytosol"/>
    <property type="evidence" value="ECO:0007669"/>
    <property type="project" value="TreeGrafter"/>
</dbReference>
<dbReference type="InterPro" id="IPR011545">
    <property type="entry name" value="DEAD/DEAH_box_helicase_dom"/>
</dbReference>
<dbReference type="NCBIfam" id="TIGR01587">
    <property type="entry name" value="cas3_core"/>
    <property type="match status" value="1"/>
</dbReference>
<dbReference type="InterPro" id="IPR027417">
    <property type="entry name" value="P-loop_NTPase"/>
</dbReference>
<keyword evidence="4" id="KW-0479">Metal-binding</keyword>
<evidence type="ECO:0000256" key="6">
    <source>
        <dbReference type="ARBA" id="ARBA00022801"/>
    </source>
</evidence>
<keyword evidence="9" id="KW-0051">Antiviral defense</keyword>
<dbReference type="AlphaFoldDB" id="A0A176K4A5"/>
<accession>A0A176K4A5</accession>
<dbReference type="Pfam" id="PF00270">
    <property type="entry name" value="DEAD"/>
    <property type="match status" value="1"/>
</dbReference>
<gene>
    <name evidence="14" type="ORF">AT15_00060</name>
</gene>
<dbReference type="Proteomes" id="UP000077339">
    <property type="component" value="Unassembled WGS sequence"/>
</dbReference>
<dbReference type="InterPro" id="IPR006483">
    <property type="entry name" value="CRISPR-assoc_Cas3_HD"/>
</dbReference>
<feature type="domain" description="HD Cas3-type" evidence="13">
    <location>
        <begin position="3"/>
        <end position="186"/>
    </location>
</feature>